<dbReference type="NCBIfam" id="TIGR04183">
    <property type="entry name" value="Por_Secre_tail"/>
    <property type="match status" value="1"/>
</dbReference>
<protein>
    <submittedName>
        <fullName evidence="3">T9SS type A sorting domain-containing protein</fullName>
    </submittedName>
</protein>
<feature type="domain" description="Secretion system C-terminal sorting" evidence="2">
    <location>
        <begin position="574"/>
        <end position="647"/>
    </location>
</feature>
<dbReference type="InterPro" id="IPR013783">
    <property type="entry name" value="Ig-like_fold"/>
</dbReference>
<dbReference type="OrthoDB" id="617614at2"/>
<evidence type="ECO:0000313" key="3">
    <source>
        <dbReference type="EMBL" id="TLM88549.1"/>
    </source>
</evidence>
<sequence length="650" mass="67704">MLSSNRITRRGAWRGLALLGLLALTGTAASAQTLSYTVPLVQNVPGTYTDLAATGTAISTTSTDDANSAAQNIGFTFSYNGQSFQQFILNTNGALKLGTTAPSSAALYSTENQPSLDGPANSINAADVNLLMPFNFDLEAGNGTGGAEYRVATTGTAPNRVCTIQWKNVSDKAGATPKHYANFSFQVKLYETTSVIEFVYGTATATTAPASAAPHWATAGLKGSGPLAGQLLLVSHASVNPWSTMTYKNEPYVPTTSTANGDNALNFRSTVLPDAGRTLRFVPQYANDIEVQLVYSMTKIPLSGGGGQVVSAIFRNVGTATQTLIPVTLNVSGANTYSNLKSIGTLAAGASATVTFDPYTPTALGTNTVTVSLLSDDNGSNNTKTVTQQVTDNLLSYANSNTATSLVGIQPANATGAFLTKYNTTATRTLTGANIFLGSSTTPANTSVGRTVFAVALNSTGTVIARSADYVIQATDVDAYKPFTFTTPVSVTAGSFYVGIGVVNPTGSAIFYPASFQPENPTRTGTFYIVAPLNATGANAPSDLSAQNYGILLMDAVLNTTTGVSKALESAISVYPNPSNGEFTLAVRGANAISGLQVEVTNLLGQRVYTSSVRDNFENKLNLSHLANGLYTLKVNDGGQYTMRTISISK</sequence>
<feature type="chain" id="PRO_5024461476" evidence="1">
    <location>
        <begin position="32"/>
        <end position="650"/>
    </location>
</feature>
<organism evidence="3 4">
    <name type="scientific">Hymenobacter jeollabukensis</name>
    <dbReference type="NCBI Taxonomy" id="2025313"/>
    <lineage>
        <taxon>Bacteria</taxon>
        <taxon>Pseudomonadati</taxon>
        <taxon>Bacteroidota</taxon>
        <taxon>Cytophagia</taxon>
        <taxon>Cytophagales</taxon>
        <taxon>Hymenobacteraceae</taxon>
        <taxon>Hymenobacter</taxon>
    </lineage>
</organism>
<dbReference type="AlphaFoldDB" id="A0A5R8WI72"/>
<reference evidence="3 4" key="1">
    <citation type="submission" date="2019-05" db="EMBL/GenBank/DDBJ databases">
        <title>Hymenobacter edaphi sp. nov., isolated from abandoned arsenic-contaminated farmland soil.</title>
        <authorList>
            <person name="Nie L."/>
        </authorList>
    </citation>
    <scope>NUCLEOTIDE SEQUENCE [LARGE SCALE GENOMIC DNA]</scope>
    <source>
        <strain evidence="3 4">1-3-3-8</strain>
    </source>
</reference>
<dbReference type="EMBL" id="VAJM01000017">
    <property type="protein sequence ID" value="TLM88549.1"/>
    <property type="molecule type" value="Genomic_DNA"/>
</dbReference>
<dbReference type="RefSeq" id="WP_138081788.1">
    <property type="nucleotide sequence ID" value="NZ_VAJM01000017.1"/>
</dbReference>
<dbReference type="Proteomes" id="UP000305517">
    <property type="component" value="Unassembled WGS sequence"/>
</dbReference>
<dbReference type="Pfam" id="PF18962">
    <property type="entry name" value="Por_Secre_tail"/>
    <property type="match status" value="1"/>
</dbReference>
<evidence type="ECO:0000313" key="4">
    <source>
        <dbReference type="Proteomes" id="UP000305517"/>
    </source>
</evidence>
<dbReference type="Gene3D" id="2.60.40.10">
    <property type="entry name" value="Immunoglobulins"/>
    <property type="match status" value="1"/>
</dbReference>
<name>A0A5R8WI72_9BACT</name>
<evidence type="ECO:0000259" key="2">
    <source>
        <dbReference type="Pfam" id="PF18962"/>
    </source>
</evidence>
<evidence type="ECO:0000256" key="1">
    <source>
        <dbReference type="SAM" id="SignalP"/>
    </source>
</evidence>
<keyword evidence="4" id="KW-1185">Reference proteome</keyword>
<keyword evidence="1" id="KW-0732">Signal</keyword>
<comment type="caution">
    <text evidence="3">The sequence shown here is derived from an EMBL/GenBank/DDBJ whole genome shotgun (WGS) entry which is preliminary data.</text>
</comment>
<gene>
    <name evidence="3" type="ORF">FDY95_23665</name>
</gene>
<proteinExistence type="predicted"/>
<dbReference type="InterPro" id="IPR026444">
    <property type="entry name" value="Secre_tail"/>
</dbReference>
<feature type="signal peptide" evidence="1">
    <location>
        <begin position="1"/>
        <end position="31"/>
    </location>
</feature>
<accession>A0A5R8WI72</accession>